<gene>
    <name evidence="2" type="ORF">BAUCODRAFT_509616</name>
</gene>
<dbReference type="KEGG" id="bcom:BAUCODRAFT_509616"/>
<dbReference type="Proteomes" id="UP000011761">
    <property type="component" value="Unassembled WGS sequence"/>
</dbReference>
<protein>
    <submittedName>
        <fullName evidence="2">Uncharacterized protein</fullName>
    </submittedName>
</protein>
<keyword evidence="3" id="KW-1185">Reference proteome</keyword>
<evidence type="ECO:0000313" key="2">
    <source>
        <dbReference type="EMBL" id="EMC95934.1"/>
    </source>
</evidence>
<dbReference type="HOGENOM" id="CLU_2704451_0_0_1"/>
<accession>M2N9X3</accession>
<dbReference type="GeneID" id="19115029"/>
<keyword evidence="1" id="KW-1133">Transmembrane helix</keyword>
<dbReference type="RefSeq" id="XP_007677238.1">
    <property type="nucleotide sequence ID" value="XM_007679048.1"/>
</dbReference>
<dbReference type="EMBL" id="KB445556">
    <property type="protein sequence ID" value="EMC95934.1"/>
    <property type="molecule type" value="Genomic_DNA"/>
</dbReference>
<keyword evidence="1" id="KW-0812">Transmembrane</keyword>
<feature type="transmembrane region" description="Helical" evidence="1">
    <location>
        <begin position="27"/>
        <end position="45"/>
    </location>
</feature>
<reference evidence="2 3" key="1">
    <citation type="journal article" date="2012" name="PLoS Pathog.">
        <title>Diverse lifestyles and strategies of plant pathogenesis encoded in the genomes of eighteen Dothideomycetes fungi.</title>
        <authorList>
            <person name="Ohm R.A."/>
            <person name="Feau N."/>
            <person name="Henrissat B."/>
            <person name="Schoch C.L."/>
            <person name="Horwitz B.A."/>
            <person name="Barry K.W."/>
            <person name="Condon B.J."/>
            <person name="Copeland A.C."/>
            <person name="Dhillon B."/>
            <person name="Glaser F."/>
            <person name="Hesse C.N."/>
            <person name="Kosti I."/>
            <person name="LaButti K."/>
            <person name="Lindquist E.A."/>
            <person name="Lucas S."/>
            <person name="Salamov A.A."/>
            <person name="Bradshaw R.E."/>
            <person name="Ciuffetti L."/>
            <person name="Hamelin R.C."/>
            <person name="Kema G.H.J."/>
            <person name="Lawrence C."/>
            <person name="Scott J.A."/>
            <person name="Spatafora J.W."/>
            <person name="Turgeon B.G."/>
            <person name="de Wit P.J.G.M."/>
            <person name="Zhong S."/>
            <person name="Goodwin S.B."/>
            <person name="Grigoriev I.V."/>
        </authorList>
    </citation>
    <scope>NUCLEOTIDE SEQUENCE [LARGE SCALE GENOMIC DNA]</scope>
    <source>
        <strain evidence="2 3">UAMH 10762</strain>
    </source>
</reference>
<dbReference type="AlphaFoldDB" id="M2N9X3"/>
<evidence type="ECO:0000313" key="3">
    <source>
        <dbReference type="Proteomes" id="UP000011761"/>
    </source>
</evidence>
<organism evidence="2 3">
    <name type="scientific">Baudoinia panamericana (strain UAMH 10762)</name>
    <name type="common">Angels' share fungus</name>
    <name type="synonym">Baudoinia compniacensis (strain UAMH 10762)</name>
    <dbReference type="NCBI Taxonomy" id="717646"/>
    <lineage>
        <taxon>Eukaryota</taxon>
        <taxon>Fungi</taxon>
        <taxon>Dikarya</taxon>
        <taxon>Ascomycota</taxon>
        <taxon>Pezizomycotina</taxon>
        <taxon>Dothideomycetes</taxon>
        <taxon>Dothideomycetidae</taxon>
        <taxon>Mycosphaerellales</taxon>
        <taxon>Teratosphaeriaceae</taxon>
        <taxon>Baudoinia</taxon>
    </lineage>
</organism>
<keyword evidence="1" id="KW-0472">Membrane</keyword>
<sequence length="73" mass="8368">MCTFDFRAYSQDAHRKRTMDLDTTFELVFVIVASILAIAGIWLAAKHRRNCKNLRRSISLVESPKSQQTLPLS</sequence>
<evidence type="ECO:0000256" key="1">
    <source>
        <dbReference type="SAM" id="Phobius"/>
    </source>
</evidence>
<proteinExistence type="predicted"/>
<name>M2N9X3_BAUPA</name>